<evidence type="ECO:0000313" key="3">
    <source>
        <dbReference type="Proteomes" id="UP000272474"/>
    </source>
</evidence>
<dbReference type="RefSeq" id="WP_120681175.1">
    <property type="nucleotide sequence ID" value="NZ_RBAL01000010.1"/>
</dbReference>
<dbReference type="SUPFAM" id="SSF50494">
    <property type="entry name" value="Trypsin-like serine proteases"/>
    <property type="match status" value="1"/>
</dbReference>
<gene>
    <name evidence="2" type="ORF">D7294_18635</name>
</gene>
<proteinExistence type="predicted"/>
<organism evidence="2 3">
    <name type="scientific">Streptomyces hoynatensis</name>
    <dbReference type="NCBI Taxonomy" id="1141874"/>
    <lineage>
        <taxon>Bacteria</taxon>
        <taxon>Bacillati</taxon>
        <taxon>Actinomycetota</taxon>
        <taxon>Actinomycetes</taxon>
        <taxon>Kitasatosporales</taxon>
        <taxon>Streptomycetaceae</taxon>
        <taxon>Streptomyces</taxon>
    </lineage>
</organism>
<evidence type="ECO:0000313" key="2">
    <source>
        <dbReference type="EMBL" id="RKN40458.1"/>
    </source>
</evidence>
<feature type="domain" description="vWA-MoxR associated protein C-terminal" evidence="1">
    <location>
        <begin position="462"/>
        <end position="699"/>
    </location>
</feature>
<comment type="caution">
    <text evidence="2">The sequence shown here is derived from an EMBL/GenBank/DDBJ whole genome shotgun (WGS) entry which is preliminary data.</text>
</comment>
<dbReference type="Gene3D" id="2.40.10.120">
    <property type="match status" value="1"/>
</dbReference>
<sequence length="713" mass="76639">MDPFESLAPLVEAATVRIQDPPRGYADGESTTGPRGSGFFVAPNWVLTCAHVALGGGPAEGGGREVGLIFGDMTSPALGLVEWAEPMEHRGEGRWPAPDLALVRLVDPIPHECVWLTERTARVFTSKEVAFFGCVAPDGEAGRIAHLSGRCTIRGEMGGDGQLKLGPEDEVPRGVSGGPLVDLERGEVIGVLKARRTGRDGGLATSVLQLRRLPRPAGPVAAEADDTYQRVMHAHDRHHAARHRDDHAADATWTDAQSDLRATGERALSPGERVELLGLLAELPPPTSSASLDRLVTEVLHRSYKEPLPAPRGWRDGLGRLYDPGQGQDELEVVLRYAVLAATADRPHPARPGTEEALLAWAHRTAAGAPDLSRWFRTTLRQEANARLRARDRLPDFGRERVVAAGAAIVPPPQVPAGGGAGFAPEAVPAPVDGVPAPRGPAAEDEPYVLLELTPHGWERGKYDWRVCAPGPGGELVSVDEDFRAVGPADPPGRLRAALTEAFRRADRPERPVRLQAALPYSLLGLPVETWRLGPGLPPIGELRPVVVRCTDPVPEAEDSEELFALRLRRWDRVHQGPMRSEVLDCAHEEPRPLPEPAALIGRDQSTVPVLCRTPASGGEPAALHRVMASGYNVILWRREPPARPAECAGFHGGVQRTVALADRAGRLPAALWRLRARAAEDAAETSWSHGLALLYADPGHPLPGADDPLEAP</sequence>
<dbReference type="AlphaFoldDB" id="A0A3A9YWS3"/>
<protein>
    <submittedName>
        <fullName evidence="2">Serine protease</fullName>
    </submittedName>
</protein>
<dbReference type="Proteomes" id="UP000272474">
    <property type="component" value="Unassembled WGS sequence"/>
</dbReference>
<name>A0A3A9YWS3_9ACTN</name>
<dbReference type="EMBL" id="RBAL01000010">
    <property type="protein sequence ID" value="RKN40458.1"/>
    <property type="molecule type" value="Genomic_DNA"/>
</dbReference>
<keyword evidence="2" id="KW-0645">Protease</keyword>
<keyword evidence="2" id="KW-0378">Hydrolase</keyword>
<dbReference type="Pfam" id="PF13365">
    <property type="entry name" value="Trypsin_2"/>
    <property type="match status" value="1"/>
</dbReference>
<dbReference type="GO" id="GO:0006508">
    <property type="term" value="P:proteolysis"/>
    <property type="evidence" value="ECO:0007669"/>
    <property type="project" value="UniProtKB-KW"/>
</dbReference>
<dbReference type="Pfam" id="PF20028">
    <property type="entry name" value="VMAP-C"/>
    <property type="match status" value="1"/>
</dbReference>
<dbReference type="GO" id="GO:0008233">
    <property type="term" value="F:peptidase activity"/>
    <property type="evidence" value="ECO:0007669"/>
    <property type="project" value="UniProtKB-KW"/>
</dbReference>
<dbReference type="OrthoDB" id="3630272at2"/>
<evidence type="ECO:0000259" key="1">
    <source>
        <dbReference type="Pfam" id="PF20028"/>
    </source>
</evidence>
<accession>A0A3A9YWS3</accession>
<reference evidence="2 3" key="1">
    <citation type="journal article" date="2014" name="Int. J. Syst. Evol. Microbiol.">
        <title>Streptomyces hoynatensis sp. nov., isolated from deep marine sediment.</title>
        <authorList>
            <person name="Veyisoglu A."/>
            <person name="Sahin N."/>
        </authorList>
    </citation>
    <scope>NUCLEOTIDE SEQUENCE [LARGE SCALE GENOMIC DNA]</scope>
    <source>
        <strain evidence="2 3">KCTC 29097</strain>
    </source>
</reference>
<dbReference type="InterPro" id="IPR009003">
    <property type="entry name" value="Peptidase_S1_PA"/>
</dbReference>
<dbReference type="InterPro" id="IPR045450">
    <property type="entry name" value="VMAP_C"/>
</dbReference>
<keyword evidence="3" id="KW-1185">Reference proteome</keyword>